<feature type="compositionally biased region" description="Basic and acidic residues" evidence="2">
    <location>
        <begin position="175"/>
        <end position="188"/>
    </location>
</feature>
<comment type="caution">
    <text evidence="4">The sequence shown here is derived from an EMBL/GenBank/DDBJ whole genome shotgun (WGS) entry which is preliminary data.</text>
</comment>
<dbReference type="EMBL" id="QGKW02002005">
    <property type="protein sequence ID" value="KAF2540986.1"/>
    <property type="molecule type" value="Genomic_DNA"/>
</dbReference>
<evidence type="ECO:0000256" key="1">
    <source>
        <dbReference type="SAM" id="Coils"/>
    </source>
</evidence>
<keyword evidence="1" id="KW-0175">Coiled coil</keyword>
<accession>A0A8S9G8Z0</accession>
<organism evidence="4 5">
    <name type="scientific">Brassica cretica</name>
    <name type="common">Mustard</name>
    <dbReference type="NCBI Taxonomy" id="69181"/>
    <lineage>
        <taxon>Eukaryota</taxon>
        <taxon>Viridiplantae</taxon>
        <taxon>Streptophyta</taxon>
        <taxon>Embryophyta</taxon>
        <taxon>Tracheophyta</taxon>
        <taxon>Spermatophyta</taxon>
        <taxon>Magnoliopsida</taxon>
        <taxon>eudicotyledons</taxon>
        <taxon>Gunneridae</taxon>
        <taxon>Pentapetalae</taxon>
        <taxon>rosids</taxon>
        <taxon>malvids</taxon>
        <taxon>Brassicales</taxon>
        <taxon>Brassicaceae</taxon>
        <taxon>Brassiceae</taxon>
        <taxon>Brassica</taxon>
    </lineage>
</organism>
<keyword evidence="3" id="KW-1133">Transmembrane helix</keyword>
<gene>
    <name evidence="4" type="ORF">F2Q68_00031150</name>
</gene>
<proteinExistence type="predicted"/>
<evidence type="ECO:0000313" key="4">
    <source>
        <dbReference type="EMBL" id="KAF2540986.1"/>
    </source>
</evidence>
<name>A0A8S9G8Z0_BRACR</name>
<evidence type="ECO:0000256" key="3">
    <source>
        <dbReference type="SAM" id="Phobius"/>
    </source>
</evidence>
<dbReference type="AlphaFoldDB" id="A0A8S9G8Z0"/>
<feature type="coiled-coil region" evidence="1">
    <location>
        <begin position="361"/>
        <end position="388"/>
    </location>
</feature>
<feature type="compositionally biased region" description="Acidic residues" evidence="2">
    <location>
        <begin position="157"/>
        <end position="174"/>
    </location>
</feature>
<reference evidence="4" key="1">
    <citation type="submission" date="2019-12" db="EMBL/GenBank/DDBJ databases">
        <title>Genome sequencing and annotation of Brassica cretica.</title>
        <authorList>
            <person name="Studholme D.J."/>
            <person name="Sarris P.F."/>
        </authorList>
    </citation>
    <scope>NUCLEOTIDE SEQUENCE</scope>
    <source>
        <strain evidence="4">PFS-001/15</strain>
        <tissue evidence="4">Leaf</tissue>
    </source>
</reference>
<keyword evidence="3" id="KW-0812">Transmembrane</keyword>
<evidence type="ECO:0000256" key="2">
    <source>
        <dbReference type="SAM" id="MobiDB-lite"/>
    </source>
</evidence>
<feature type="transmembrane region" description="Helical" evidence="3">
    <location>
        <begin position="402"/>
        <end position="421"/>
    </location>
</feature>
<sequence>MCSATHARRRFIYTSRLRLNRSTIAGRNLHTIRHTAAQKRIGLGNGKEVVDGLLQELESLPIGGDSGVVGVQAGNVLETISEVNASQEVENVETATEKKELELSASCGWLTATKTFKSSSLLEKFEKYLSSDSHGNGSASSETDRVIISPSRFQPLLDDEDSVDAEDTVDNLEEGEIRSMAKTKDKKGGSQAKRSKKGYQLGNASHQTKARKGSLRRDRTRVLLGRYVATELEPKLGRYVVTELKPKFGRYVATELFQNVDTTLFHAFSSTLRCYLPKTVVNPFHVPRHSKLSTKLYRKNRRKKFSQRRLNAERGTSKQCWCGEPCYISTSGTATNPGRLHLFKRADECLIEEVEDINSLISGMNKEISEFRLSVARLEKEIEVMKTASEGKGEECMSQGRCLRNVFVCGVGMSLLCYYYYFV</sequence>
<dbReference type="Proteomes" id="UP000712281">
    <property type="component" value="Unassembled WGS sequence"/>
</dbReference>
<feature type="region of interest" description="Disordered" evidence="2">
    <location>
        <begin position="157"/>
        <end position="216"/>
    </location>
</feature>
<keyword evidence="3" id="KW-0472">Membrane</keyword>
<evidence type="ECO:0000313" key="5">
    <source>
        <dbReference type="Proteomes" id="UP000712281"/>
    </source>
</evidence>
<protein>
    <submittedName>
        <fullName evidence="4">Uncharacterized protein</fullName>
    </submittedName>
</protein>